<organism evidence="1 2">
    <name type="scientific">Strigamia maritima</name>
    <name type="common">European centipede</name>
    <name type="synonym">Geophilus maritimus</name>
    <dbReference type="NCBI Taxonomy" id="126957"/>
    <lineage>
        <taxon>Eukaryota</taxon>
        <taxon>Metazoa</taxon>
        <taxon>Ecdysozoa</taxon>
        <taxon>Arthropoda</taxon>
        <taxon>Myriapoda</taxon>
        <taxon>Chilopoda</taxon>
        <taxon>Pleurostigmophora</taxon>
        <taxon>Geophilomorpha</taxon>
        <taxon>Linotaeniidae</taxon>
        <taxon>Strigamia</taxon>
    </lineage>
</organism>
<accession>T1JBF8</accession>
<dbReference type="Gene3D" id="3.40.50.2300">
    <property type="match status" value="1"/>
</dbReference>
<reference evidence="2" key="1">
    <citation type="submission" date="2011-05" db="EMBL/GenBank/DDBJ databases">
        <authorList>
            <person name="Richards S.R."/>
            <person name="Qu J."/>
            <person name="Jiang H."/>
            <person name="Jhangiani S.N."/>
            <person name="Agravi P."/>
            <person name="Goodspeed R."/>
            <person name="Gross S."/>
            <person name="Mandapat C."/>
            <person name="Jackson L."/>
            <person name="Mathew T."/>
            <person name="Pu L."/>
            <person name="Thornton R."/>
            <person name="Saada N."/>
            <person name="Wilczek-Boney K.B."/>
            <person name="Lee S."/>
            <person name="Kovar C."/>
            <person name="Wu Y."/>
            <person name="Scherer S.E."/>
            <person name="Worley K.C."/>
            <person name="Muzny D.M."/>
            <person name="Gibbs R."/>
        </authorList>
    </citation>
    <scope>NUCLEOTIDE SEQUENCE</scope>
    <source>
        <strain evidence="2">Brora</strain>
    </source>
</reference>
<protein>
    <submittedName>
        <fullName evidence="1">Uncharacterized protein</fullName>
    </submittedName>
</protein>
<dbReference type="Proteomes" id="UP000014500">
    <property type="component" value="Unassembled WGS sequence"/>
</dbReference>
<reference evidence="1" key="2">
    <citation type="submission" date="2015-02" db="UniProtKB">
        <authorList>
            <consortium name="EnsemblMetazoa"/>
        </authorList>
    </citation>
    <scope>IDENTIFICATION</scope>
</reference>
<name>T1JBF8_STRMM</name>
<dbReference type="SUPFAM" id="SSF53822">
    <property type="entry name" value="Periplasmic binding protein-like I"/>
    <property type="match status" value="1"/>
</dbReference>
<keyword evidence="2" id="KW-1185">Reference proteome</keyword>
<dbReference type="HOGENOM" id="CLU_2174112_0_0_1"/>
<proteinExistence type="predicted"/>
<dbReference type="EMBL" id="JH432010">
    <property type="status" value="NOT_ANNOTATED_CDS"/>
    <property type="molecule type" value="Genomic_DNA"/>
</dbReference>
<dbReference type="AlphaFoldDB" id="T1JBF8"/>
<evidence type="ECO:0000313" key="2">
    <source>
        <dbReference type="Proteomes" id="UP000014500"/>
    </source>
</evidence>
<evidence type="ECO:0000313" key="1">
    <source>
        <dbReference type="EnsemblMetazoa" id="SMAR011102-PA"/>
    </source>
</evidence>
<dbReference type="STRING" id="126957.T1JBF8"/>
<dbReference type="EnsemblMetazoa" id="SMAR011102-RA">
    <property type="protein sequence ID" value="SMAR011102-PA"/>
    <property type="gene ID" value="SMAR011102"/>
</dbReference>
<dbReference type="eggNOG" id="KOG1055">
    <property type="taxonomic scope" value="Eukaryota"/>
</dbReference>
<dbReference type="InterPro" id="IPR028082">
    <property type="entry name" value="Peripla_BP_I"/>
</dbReference>
<sequence>MEVYIAGFFPFGHQQGIGLGVLPAVKLALQHINDDPKILTNHHLGIYYNDTKRASSIFRLLNEKEGEEERSEFLSTVHTTVVWLLIINDPFHPTTTLNLQLTSEVLINKF</sequence>